<dbReference type="OrthoDB" id="124036at2759"/>
<feature type="compositionally biased region" description="Pro residues" evidence="2">
    <location>
        <begin position="509"/>
        <end position="520"/>
    </location>
</feature>
<feature type="region of interest" description="Disordered" evidence="2">
    <location>
        <begin position="505"/>
        <end position="527"/>
    </location>
</feature>
<organism evidence="3 4">
    <name type="scientific">Bremia lactucae</name>
    <name type="common">Lettuce downy mildew</name>
    <dbReference type="NCBI Taxonomy" id="4779"/>
    <lineage>
        <taxon>Eukaryota</taxon>
        <taxon>Sar</taxon>
        <taxon>Stramenopiles</taxon>
        <taxon>Oomycota</taxon>
        <taxon>Peronosporomycetes</taxon>
        <taxon>Peronosporales</taxon>
        <taxon>Peronosporaceae</taxon>
        <taxon>Bremia</taxon>
    </lineage>
</organism>
<feature type="region of interest" description="Disordered" evidence="2">
    <location>
        <begin position="150"/>
        <end position="217"/>
    </location>
</feature>
<dbReference type="Proteomes" id="UP000294530">
    <property type="component" value="Unassembled WGS sequence"/>
</dbReference>
<dbReference type="GeneID" id="94344422"/>
<name>A0A976IB12_BRELC</name>
<comment type="caution">
    <text evidence="3">The sequence shown here is derived from an EMBL/GenBank/DDBJ whole genome shotgun (WGS) entry which is preliminary data.</text>
</comment>
<sequence>MMEERATKSRRAGFTIVELQGALLQSLQKSVADTVADVCQNSQLSGAVCTREGGDYDEYYNSCRRLVDYIQQHMETSSDFEEQMDRIILACHSGATGRVLNSVVTKKMWFHRRTATSPDTCSSSVERATTKRKIKRGSASARMETAEDLATSAKSVSGRKRVTKAHVQHAKRPRRATRNVVNENSEGDVYGKAVKKKAKSASKTNTRQERGKEDDDDSLLSFSDAIGELCYPDRRTDSDTKVFKERLQKSIQFVDALLCNPPPGKVCGRTCHKIRAQMCSSSTPCKNEMCRIWHDVEAHTDRCQNPNCEFKNRILLRETMHKLGIKEQQMTTGMGELEQKRAEYIQAAGDKKEALQNDVKRLELDLEEGKSELDELEATKKTFWSSLNEIGITERDDVVDKFPDFATHYEKRTPRKARKAVAASTLIFPTAAERADFYLKKDSPHKVNTVDEDIASNDDRKRLHESSMRNKPLSEHDVVSLLETINGEVETMEDVKYHDLADLAQSEEPPLPPAGPPPFRQNPELDQDHTFSSLDFSVQPLVNEFEAPTVATKIEITKVGLSEENLADMQQNSDEISEIIAGISANSPPVEPISATEPFVSSSQPQSS</sequence>
<dbReference type="RefSeq" id="XP_067814721.1">
    <property type="nucleotide sequence ID" value="XM_067958751.1"/>
</dbReference>
<feature type="compositionally biased region" description="Polar residues" evidence="2">
    <location>
        <begin position="599"/>
        <end position="608"/>
    </location>
</feature>
<accession>A0A976IB12</accession>
<dbReference type="AlphaFoldDB" id="A0A976IB12"/>
<dbReference type="EMBL" id="SHOA02000220">
    <property type="protein sequence ID" value="TDH65222.1"/>
    <property type="molecule type" value="Genomic_DNA"/>
</dbReference>
<evidence type="ECO:0000313" key="3">
    <source>
        <dbReference type="EMBL" id="TDH65222.1"/>
    </source>
</evidence>
<evidence type="ECO:0000313" key="4">
    <source>
        <dbReference type="Proteomes" id="UP000294530"/>
    </source>
</evidence>
<feature type="compositionally biased region" description="Basic residues" evidence="2">
    <location>
        <begin position="157"/>
        <end position="177"/>
    </location>
</feature>
<evidence type="ECO:0000256" key="1">
    <source>
        <dbReference type="SAM" id="Coils"/>
    </source>
</evidence>
<dbReference type="KEGG" id="blac:94344422"/>
<evidence type="ECO:0000256" key="2">
    <source>
        <dbReference type="SAM" id="MobiDB-lite"/>
    </source>
</evidence>
<keyword evidence="1" id="KW-0175">Coiled coil</keyword>
<protein>
    <submittedName>
        <fullName evidence="3">Uncharacterized protein</fullName>
    </submittedName>
</protein>
<keyword evidence="4" id="KW-1185">Reference proteome</keyword>
<proteinExistence type="predicted"/>
<feature type="region of interest" description="Disordered" evidence="2">
    <location>
        <begin position="584"/>
        <end position="608"/>
    </location>
</feature>
<reference evidence="3 4" key="1">
    <citation type="journal article" date="2021" name="Genome Biol.">
        <title>AFLAP: assembly-free linkage analysis pipeline using k-mers from genome sequencing data.</title>
        <authorList>
            <person name="Fletcher K."/>
            <person name="Zhang L."/>
            <person name="Gil J."/>
            <person name="Han R."/>
            <person name="Cavanaugh K."/>
            <person name="Michelmore R."/>
        </authorList>
    </citation>
    <scope>NUCLEOTIDE SEQUENCE [LARGE SCALE GENOMIC DNA]</scope>
    <source>
        <strain evidence="3 4">SF5</strain>
    </source>
</reference>
<gene>
    <name evidence="3" type="ORF">CCR75_000645</name>
</gene>
<feature type="coiled-coil region" evidence="1">
    <location>
        <begin position="345"/>
        <end position="379"/>
    </location>
</feature>
<feature type="region of interest" description="Disordered" evidence="2">
    <location>
        <begin position="449"/>
        <end position="470"/>
    </location>
</feature>
<feature type="compositionally biased region" description="Basic and acidic residues" evidence="2">
    <location>
        <begin position="457"/>
        <end position="470"/>
    </location>
</feature>